<evidence type="ECO:0000256" key="1">
    <source>
        <dbReference type="SAM" id="MobiDB-lite"/>
    </source>
</evidence>
<feature type="region of interest" description="Disordered" evidence="1">
    <location>
        <begin position="1"/>
        <end position="42"/>
    </location>
</feature>
<feature type="compositionally biased region" description="Basic and acidic residues" evidence="1">
    <location>
        <begin position="1"/>
        <end position="12"/>
    </location>
</feature>
<name>A0ABR1W018_9PEZI</name>
<organism evidence="2 3">
    <name type="scientific">Apiospora saccharicola</name>
    <dbReference type="NCBI Taxonomy" id="335842"/>
    <lineage>
        <taxon>Eukaryota</taxon>
        <taxon>Fungi</taxon>
        <taxon>Dikarya</taxon>
        <taxon>Ascomycota</taxon>
        <taxon>Pezizomycotina</taxon>
        <taxon>Sordariomycetes</taxon>
        <taxon>Xylariomycetidae</taxon>
        <taxon>Amphisphaeriales</taxon>
        <taxon>Apiosporaceae</taxon>
        <taxon>Apiospora</taxon>
    </lineage>
</organism>
<comment type="caution">
    <text evidence="2">The sequence shown here is derived from an EMBL/GenBank/DDBJ whole genome shotgun (WGS) entry which is preliminary data.</text>
</comment>
<dbReference type="SUPFAM" id="SSF57997">
    <property type="entry name" value="Tropomyosin"/>
    <property type="match status" value="1"/>
</dbReference>
<dbReference type="Gene3D" id="1.10.287.1490">
    <property type="match status" value="1"/>
</dbReference>
<protein>
    <submittedName>
        <fullName evidence="2">Uncharacterized protein</fullName>
    </submittedName>
</protein>
<keyword evidence="3" id="KW-1185">Reference proteome</keyword>
<evidence type="ECO:0000313" key="2">
    <source>
        <dbReference type="EMBL" id="KAK8076846.1"/>
    </source>
</evidence>
<gene>
    <name evidence="2" type="ORF">PG996_003016</name>
</gene>
<accession>A0ABR1W018</accession>
<sequence>MPETKIYQKEESSTADLQPTVPTQSDEPKKTTTPEQSDETQKLEARVKDLQATIQERNTELDQANGRLAWQARRLASMNEGIESLGQKLASTERELASKEQEVNQLQHQRAEEGERIRKLQELFDTCDNKLSWLSYETANSPAAISCRVAQLRMAVDEIRGELGILRPRDMDGESGCVMS</sequence>
<feature type="compositionally biased region" description="Polar residues" evidence="1">
    <location>
        <begin position="14"/>
        <end position="25"/>
    </location>
</feature>
<dbReference type="Proteomes" id="UP001446871">
    <property type="component" value="Unassembled WGS sequence"/>
</dbReference>
<reference evidence="2 3" key="1">
    <citation type="submission" date="2023-01" db="EMBL/GenBank/DDBJ databases">
        <title>Analysis of 21 Apiospora genomes using comparative genomics revels a genus with tremendous synthesis potential of carbohydrate active enzymes and secondary metabolites.</title>
        <authorList>
            <person name="Sorensen T."/>
        </authorList>
    </citation>
    <scope>NUCLEOTIDE SEQUENCE [LARGE SCALE GENOMIC DNA]</scope>
    <source>
        <strain evidence="2 3">CBS 83171</strain>
    </source>
</reference>
<evidence type="ECO:0000313" key="3">
    <source>
        <dbReference type="Proteomes" id="UP001446871"/>
    </source>
</evidence>
<proteinExistence type="predicted"/>
<dbReference type="EMBL" id="JAQQWM010000002">
    <property type="protein sequence ID" value="KAK8076846.1"/>
    <property type="molecule type" value="Genomic_DNA"/>
</dbReference>